<sequence>MCMGARRRITACARSASESAGESIHPVSVRQITSIFFLSISATPICVFAVLFRHPSIPWRRSAWNEMKSKVWGSSALTPAAPEGRAFIEASGSVSICACRSYDIGAFSSSFPDRPSRRSLSAPSSI</sequence>
<keyword evidence="1" id="KW-0812">Transmembrane</keyword>
<reference evidence="2" key="1">
    <citation type="submission" date="2023-03" db="EMBL/GenBank/DDBJ databases">
        <title>Massive genome expansion in bonnet fungi (Mycena s.s.) driven by repeated elements and novel gene families across ecological guilds.</title>
        <authorList>
            <consortium name="Lawrence Berkeley National Laboratory"/>
            <person name="Harder C.B."/>
            <person name="Miyauchi S."/>
            <person name="Viragh M."/>
            <person name="Kuo A."/>
            <person name="Thoen E."/>
            <person name="Andreopoulos B."/>
            <person name="Lu D."/>
            <person name="Skrede I."/>
            <person name="Drula E."/>
            <person name="Henrissat B."/>
            <person name="Morin E."/>
            <person name="Kohler A."/>
            <person name="Barry K."/>
            <person name="LaButti K."/>
            <person name="Morin E."/>
            <person name="Salamov A."/>
            <person name="Lipzen A."/>
            <person name="Mereny Z."/>
            <person name="Hegedus B."/>
            <person name="Baldrian P."/>
            <person name="Stursova M."/>
            <person name="Weitz H."/>
            <person name="Taylor A."/>
            <person name="Grigoriev I.V."/>
            <person name="Nagy L.G."/>
            <person name="Martin F."/>
            <person name="Kauserud H."/>
        </authorList>
    </citation>
    <scope>NUCLEOTIDE SEQUENCE</scope>
    <source>
        <strain evidence="2">CBHHK002</strain>
    </source>
</reference>
<evidence type="ECO:0000256" key="1">
    <source>
        <dbReference type="SAM" id="Phobius"/>
    </source>
</evidence>
<evidence type="ECO:0000313" key="3">
    <source>
        <dbReference type="Proteomes" id="UP001218218"/>
    </source>
</evidence>
<keyword evidence="1" id="KW-0472">Membrane</keyword>
<comment type="caution">
    <text evidence="2">The sequence shown here is derived from an EMBL/GenBank/DDBJ whole genome shotgun (WGS) entry which is preliminary data.</text>
</comment>
<evidence type="ECO:0000313" key="2">
    <source>
        <dbReference type="EMBL" id="KAJ7362505.1"/>
    </source>
</evidence>
<organism evidence="2 3">
    <name type="scientific">Mycena albidolilacea</name>
    <dbReference type="NCBI Taxonomy" id="1033008"/>
    <lineage>
        <taxon>Eukaryota</taxon>
        <taxon>Fungi</taxon>
        <taxon>Dikarya</taxon>
        <taxon>Basidiomycota</taxon>
        <taxon>Agaricomycotina</taxon>
        <taxon>Agaricomycetes</taxon>
        <taxon>Agaricomycetidae</taxon>
        <taxon>Agaricales</taxon>
        <taxon>Marasmiineae</taxon>
        <taxon>Mycenaceae</taxon>
        <taxon>Mycena</taxon>
    </lineage>
</organism>
<protein>
    <submittedName>
        <fullName evidence="2">Uncharacterized protein</fullName>
    </submittedName>
</protein>
<dbReference type="EMBL" id="JARIHO010000004">
    <property type="protein sequence ID" value="KAJ7362505.1"/>
    <property type="molecule type" value="Genomic_DNA"/>
</dbReference>
<feature type="transmembrane region" description="Helical" evidence="1">
    <location>
        <begin position="32"/>
        <end position="52"/>
    </location>
</feature>
<accession>A0AAD7F2I6</accession>
<keyword evidence="3" id="KW-1185">Reference proteome</keyword>
<proteinExistence type="predicted"/>
<name>A0AAD7F2I6_9AGAR</name>
<keyword evidence="1" id="KW-1133">Transmembrane helix</keyword>
<gene>
    <name evidence="2" type="ORF">DFH08DRAFT_1073637</name>
</gene>
<dbReference type="AlphaFoldDB" id="A0AAD7F2I6"/>
<feature type="non-terminal residue" evidence="2">
    <location>
        <position position="1"/>
    </location>
</feature>
<dbReference type="Proteomes" id="UP001218218">
    <property type="component" value="Unassembled WGS sequence"/>
</dbReference>